<gene>
    <name evidence="2" type="ORF">LX81_00276</name>
</gene>
<feature type="compositionally biased region" description="Polar residues" evidence="1">
    <location>
        <begin position="27"/>
        <end position="44"/>
    </location>
</feature>
<name>A0A2W7NK34_9RHOB</name>
<protein>
    <submittedName>
        <fullName evidence="2">Uncharacterized protein</fullName>
    </submittedName>
</protein>
<feature type="region of interest" description="Disordered" evidence="1">
    <location>
        <begin position="1"/>
        <end position="99"/>
    </location>
</feature>
<proteinExistence type="predicted"/>
<evidence type="ECO:0000313" key="2">
    <source>
        <dbReference type="EMBL" id="PZX19813.1"/>
    </source>
</evidence>
<dbReference type="RefSeq" id="WP_111535479.1">
    <property type="nucleotide sequence ID" value="NZ_QKZL01000001.1"/>
</dbReference>
<sequence>MASKTNSEAESKAAAGAAGKAEDKTVSGATTLSDVNTDATTITGPSVEDARAGTTKLQNRIDQNVPSGSMVQFDPARMGLDPTPYGSAAAPSKTDEGDE</sequence>
<feature type="compositionally biased region" description="Polar residues" evidence="1">
    <location>
        <begin position="55"/>
        <end position="70"/>
    </location>
</feature>
<dbReference type="Proteomes" id="UP000248916">
    <property type="component" value="Unassembled WGS sequence"/>
</dbReference>
<dbReference type="AlphaFoldDB" id="A0A2W7NK34"/>
<organism evidence="2 3">
    <name type="scientific">Palleronia aestuarii</name>
    <dbReference type="NCBI Taxonomy" id="568105"/>
    <lineage>
        <taxon>Bacteria</taxon>
        <taxon>Pseudomonadati</taxon>
        <taxon>Pseudomonadota</taxon>
        <taxon>Alphaproteobacteria</taxon>
        <taxon>Rhodobacterales</taxon>
        <taxon>Roseobacteraceae</taxon>
        <taxon>Palleronia</taxon>
    </lineage>
</organism>
<comment type="caution">
    <text evidence="2">The sequence shown here is derived from an EMBL/GenBank/DDBJ whole genome shotgun (WGS) entry which is preliminary data.</text>
</comment>
<evidence type="ECO:0000313" key="3">
    <source>
        <dbReference type="Proteomes" id="UP000248916"/>
    </source>
</evidence>
<evidence type="ECO:0000256" key="1">
    <source>
        <dbReference type="SAM" id="MobiDB-lite"/>
    </source>
</evidence>
<accession>A0A2W7NK34</accession>
<dbReference type="OrthoDB" id="9933568at2"/>
<reference evidence="2 3" key="1">
    <citation type="submission" date="2018-06" db="EMBL/GenBank/DDBJ databases">
        <title>Genomic Encyclopedia of Archaeal and Bacterial Type Strains, Phase II (KMG-II): from individual species to whole genera.</title>
        <authorList>
            <person name="Goeker M."/>
        </authorList>
    </citation>
    <scope>NUCLEOTIDE SEQUENCE [LARGE SCALE GENOMIC DNA]</scope>
    <source>
        <strain evidence="2 3">DSM 22009</strain>
    </source>
</reference>
<dbReference type="EMBL" id="QKZL01000001">
    <property type="protein sequence ID" value="PZX19813.1"/>
    <property type="molecule type" value="Genomic_DNA"/>
</dbReference>
<keyword evidence="3" id="KW-1185">Reference proteome</keyword>